<dbReference type="InterPro" id="IPR008271">
    <property type="entry name" value="Ser/Thr_kinase_AS"/>
</dbReference>
<evidence type="ECO:0000256" key="1">
    <source>
        <dbReference type="ARBA" id="ARBA00004163"/>
    </source>
</evidence>
<evidence type="ECO:0000256" key="19">
    <source>
        <dbReference type="ARBA" id="ARBA00048659"/>
    </source>
</evidence>
<dbReference type="PANTHER" id="PTHR11909">
    <property type="entry name" value="CASEIN KINASE-RELATED"/>
    <property type="match status" value="1"/>
</dbReference>
<evidence type="ECO:0000256" key="16">
    <source>
        <dbReference type="ARBA" id="ARBA00023128"/>
    </source>
</evidence>
<dbReference type="OMA" id="NIPYAYY"/>
<evidence type="ECO:0000256" key="17">
    <source>
        <dbReference type="ARBA" id="ARBA00023136"/>
    </source>
</evidence>
<comment type="subcellular location">
    <subcellularLocation>
        <location evidence="4">Cytoplasm</location>
    </subcellularLocation>
    <subcellularLocation>
        <location evidence="1">Endoplasmic reticulum membrane</location>
        <topology evidence="1">Single-pass type IV membrane protein</topology>
    </subcellularLocation>
    <subcellularLocation>
        <location evidence="3">Mitochondrion membrane</location>
        <topology evidence="3">Single-pass membrane protein</topology>
    </subcellularLocation>
    <subcellularLocation>
        <location evidence="2">Nucleus envelope</location>
    </subcellularLocation>
</comment>
<dbReference type="FunFam" id="1.10.510.10:FF:000532">
    <property type="entry name" value="VRK serine/threonine kinase 2"/>
    <property type="match status" value="1"/>
</dbReference>
<evidence type="ECO:0000256" key="9">
    <source>
        <dbReference type="ARBA" id="ARBA00022679"/>
    </source>
</evidence>
<sequence length="546" mass="61399">MPPKGPGRGKLPVPLPKDMILKDTEGKTWRLGSQIGQGGFGLIYLASSQTQVPVEDDAVHVIKVEYLENGPLFSELKFYQRAAKQEHIRKWMNLKKIRCLGIPVFWGSGLAEYKGKSYRFMVMERLGQDLQRIFEDCGSRFKKEIVLQLGARMLDTLEYIHENEYVHGDIKAANLLLGYSNPHEVYLADYGLSYRYCPNGNHKQYQENPRKGHNGTIEFTSIDAHKGVAPSRRGDLEILGYCMLQWLCGKLPWEQNLKDPVAVQTAKTKLMDELPDSVLRWDSPGSSCSEIAKFLASVSGLAYDEKPKYQVLKKILLDGLESSGMRYDGPLEFSAAAACTRNHCAAKVSKVRLPKPPPKPAQKKGKKLEGEEPACQNKVCVGGSGTQLLGEEKPSKLNRRPPKAELQQAPLPRPSPKPVQQKANRDHEEHSSCLSRPHTRGTHQQFQVEEKPLRFYTTRQEPEHPKKEDTARELPPFDPYRILSECRKKHNHLVTAVPPAASPAGADTTRPSLAVVFRLAFADETYPYTAAVLVLLLLIVLSLYWL</sequence>
<dbReference type="Gene3D" id="1.10.510.10">
    <property type="entry name" value="Transferase(Phosphotransferase) domain 1"/>
    <property type="match status" value="1"/>
</dbReference>
<dbReference type="AlphaFoldDB" id="A0A8C3EIH5"/>
<evidence type="ECO:0000256" key="2">
    <source>
        <dbReference type="ARBA" id="ARBA00004259"/>
    </source>
</evidence>
<dbReference type="GO" id="GO:0031966">
    <property type="term" value="C:mitochondrial membrane"/>
    <property type="evidence" value="ECO:0007669"/>
    <property type="project" value="UniProtKB-SubCell"/>
</dbReference>
<evidence type="ECO:0000256" key="10">
    <source>
        <dbReference type="ARBA" id="ARBA00022692"/>
    </source>
</evidence>
<evidence type="ECO:0000256" key="13">
    <source>
        <dbReference type="ARBA" id="ARBA00022824"/>
    </source>
</evidence>
<feature type="region of interest" description="Disordered" evidence="24">
    <location>
        <begin position="351"/>
        <end position="474"/>
    </location>
</feature>
<evidence type="ECO:0000256" key="15">
    <source>
        <dbReference type="ARBA" id="ARBA00022989"/>
    </source>
</evidence>
<evidence type="ECO:0000256" key="20">
    <source>
        <dbReference type="ARBA" id="ARBA00048977"/>
    </source>
</evidence>
<dbReference type="SMART" id="SM00220">
    <property type="entry name" value="S_TKc"/>
    <property type="match status" value="1"/>
</dbReference>
<dbReference type="Ensembl" id="ENSCMUT00000022198.2">
    <property type="protein sequence ID" value="ENSCMUP00000020672.2"/>
    <property type="gene ID" value="ENSCMUG00000012746.2"/>
</dbReference>
<gene>
    <name evidence="27" type="primary">VRK2</name>
</gene>
<evidence type="ECO:0000256" key="24">
    <source>
        <dbReference type="SAM" id="MobiDB-lite"/>
    </source>
</evidence>
<accession>A0A8U7MCC5</accession>
<dbReference type="CDD" id="cd14123">
    <property type="entry name" value="STKc_VRK2"/>
    <property type="match status" value="1"/>
</dbReference>
<name>A0A8C3EIH5_CORMO</name>
<reference evidence="28" key="1">
    <citation type="submission" date="2019-10" db="EMBL/GenBank/DDBJ databases">
        <title>Corvus moneduloides (New Caledonian crow) genome, bCorMon1, primary haplotype.</title>
        <authorList>
            <person name="Rutz C."/>
            <person name="Fungtammasan C."/>
            <person name="Mountcastle J."/>
            <person name="Formenti G."/>
            <person name="Chow W."/>
            <person name="Howe K."/>
            <person name="Steele M.P."/>
            <person name="Fernandes J."/>
            <person name="Gilbert M.T.P."/>
            <person name="Fedrigo O."/>
            <person name="Jarvis E.D."/>
            <person name="Gemmell N."/>
        </authorList>
    </citation>
    <scope>NUCLEOTIDE SEQUENCE [LARGE SCALE GENOMIC DNA]</scope>
</reference>
<dbReference type="CTD" id="7444"/>
<evidence type="ECO:0000256" key="3">
    <source>
        <dbReference type="ARBA" id="ARBA00004304"/>
    </source>
</evidence>
<comment type="similarity">
    <text evidence="21">Belongs to the protein kinase superfamily. CK1 Ser/Thr protein kinase family. VRK subfamily.</text>
</comment>
<evidence type="ECO:0000313" key="27">
    <source>
        <dbReference type="Ensembl" id="ENSCMUP00000020672.2"/>
    </source>
</evidence>
<keyword evidence="14" id="KW-0067">ATP-binding</keyword>
<comment type="catalytic activity">
    <reaction evidence="19">
        <text>L-threonyl-[protein] + ATP = O-phospho-L-threonyl-[protein] + ADP + H(+)</text>
        <dbReference type="Rhea" id="RHEA:46608"/>
        <dbReference type="Rhea" id="RHEA-COMP:11060"/>
        <dbReference type="Rhea" id="RHEA-COMP:11605"/>
        <dbReference type="ChEBI" id="CHEBI:15378"/>
        <dbReference type="ChEBI" id="CHEBI:30013"/>
        <dbReference type="ChEBI" id="CHEBI:30616"/>
        <dbReference type="ChEBI" id="CHEBI:61977"/>
        <dbReference type="ChEBI" id="CHEBI:456216"/>
        <dbReference type="EC" id="2.7.11.1"/>
    </reaction>
    <physiologicalReaction direction="left-to-right" evidence="19">
        <dbReference type="Rhea" id="RHEA:46609"/>
    </physiologicalReaction>
</comment>
<evidence type="ECO:0000256" key="8">
    <source>
        <dbReference type="ARBA" id="ARBA00022553"/>
    </source>
</evidence>
<evidence type="ECO:0000256" key="5">
    <source>
        <dbReference type="ARBA" id="ARBA00012513"/>
    </source>
</evidence>
<reference evidence="27" key="2">
    <citation type="submission" date="2025-08" db="UniProtKB">
        <authorList>
            <consortium name="Ensembl"/>
        </authorList>
    </citation>
    <scope>IDENTIFICATION</scope>
</reference>
<protein>
    <recommendedName>
        <fullName evidence="22">Serine/threonine-protein kinase VRK2</fullName>
        <ecNumber evidence="5">2.7.11.1</ecNumber>
    </recommendedName>
    <alternativeName>
        <fullName evidence="23">Vaccinia-related kinase 2</fullName>
    </alternativeName>
</protein>
<evidence type="ECO:0000256" key="14">
    <source>
        <dbReference type="ARBA" id="ARBA00022840"/>
    </source>
</evidence>
<dbReference type="InterPro" id="IPR050235">
    <property type="entry name" value="CK1_Ser-Thr_kinase"/>
</dbReference>
<evidence type="ECO:0000256" key="6">
    <source>
        <dbReference type="ARBA" id="ARBA00022490"/>
    </source>
</evidence>
<dbReference type="PROSITE" id="PS00108">
    <property type="entry name" value="PROTEIN_KINASE_ST"/>
    <property type="match status" value="1"/>
</dbReference>
<keyword evidence="7" id="KW-0723">Serine/threonine-protein kinase</keyword>
<dbReference type="Pfam" id="PF00069">
    <property type="entry name" value="Pkinase"/>
    <property type="match status" value="1"/>
</dbReference>
<accession>A0A8C3EIH5</accession>
<keyword evidence="12" id="KW-0418">Kinase</keyword>
<reference evidence="27" key="3">
    <citation type="submission" date="2025-09" db="UniProtKB">
        <authorList>
            <consortium name="Ensembl"/>
        </authorList>
    </citation>
    <scope>IDENTIFICATION</scope>
</reference>
<evidence type="ECO:0000256" key="21">
    <source>
        <dbReference type="ARBA" id="ARBA00061699"/>
    </source>
</evidence>
<dbReference type="InterPro" id="IPR011009">
    <property type="entry name" value="Kinase-like_dom_sf"/>
</dbReference>
<keyword evidence="28" id="KW-1185">Reference proteome</keyword>
<keyword evidence="9" id="KW-0808">Transferase</keyword>
<feature type="domain" description="Protein kinase" evidence="26">
    <location>
        <begin position="29"/>
        <end position="317"/>
    </location>
</feature>
<dbReference type="GO" id="GO:0005635">
    <property type="term" value="C:nuclear envelope"/>
    <property type="evidence" value="ECO:0007669"/>
    <property type="project" value="UniProtKB-SubCell"/>
</dbReference>
<evidence type="ECO:0000256" key="4">
    <source>
        <dbReference type="ARBA" id="ARBA00004496"/>
    </source>
</evidence>
<feature type="compositionally biased region" description="Basic and acidic residues" evidence="24">
    <location>
        <begin position="460"/>
        <end position="472"/>
    </location>
</feature>
<keyword evidence="10 25" id="KW-0812">Transmembrane</keyword>
<dbReference type="Proteomes" id="UP000694553">
    <property type="component" value="Unassembled WGS sequence"/>
</dbReference>
<keyword evidence="16" id="KW-0496">Mitochondrion</keyword>
<evidence type="ECO:0000256" key="18">
    <source>
        <dbReference type="ARBA" id="ARBA00023242"/>
    </source>
</evidence>
<evidence type="ECO:0000313" key="28">
    <source>
        <dbReference type="Proteomes" id="UP000694553"/>
    </source>
</evidence>
<evidence type="ECO:0000256" key="12">
    <source>
        <dbReference type="ARBA" id="ARBA00022777"/>
    </source>
</evidence>
<evidence type="ECO:0000259" key="26">
    <source>
        <dbReference type="PROSITE" id="PS50011"/>
    </source>
</evidence>
<dbReference type="GeneID" id="116441642"/>
<dbReference type="GO" id="GO:0004674">
    <property type="term" value="F:protein serine/threonine kinase activity"/>
    <property type="evidence" value="ECO:0007669"/>
    <property type="project" value="UniProtKB-KW"/>
</dbReference>
<comment type="catalytic activity">
    <reaction evidence="20">
        <text>L-seryl-[protein] + ATP = O-phospho-L-seryl-[protein] + ADP + H(+)</text>
        <dbReference type="Rhea" id="RHEA:17989"/>
        <dbReference type="Rhea" id="RHEA-COMP:9863"/>
        <dbReference type="Rhea" id="RHEA-COMP:11604"/>
        <dbReference type="ChEBI" id="CHEBI:15378"/>
        <dbReference type="ChEBI" id="CHEBI:29999"/>
        <dbReference type="ChEBI" id="CHEBI:30616"/>
        <dbReference type="ChEBI" id="CHEBI:83421"/>
        <dbReference type="ChEBI" id="CHEBI:456216"/>
        <dbReference type="EC" id="2.7.11.1"/>
    </reaction>
    <physiologicalReaction direction="left-to-right" evidence="20">
        <dbReference type="Rhea" id="RHEA:17990"/>
    </physiologicalReaction>
</comment>
<feature type="transmembrane region" description="Helical" evidence="25">
    <location>
        <begin position="526"/>
        <end position="545"/>
    </location>
</feature>
<organism evidence="27 28">
    <name type="scientific">Corvus moneduloides</name>
    <name type="common">New Caledonian crow</name>
    <dbReference type="NCBI Taxonomy" id="1196302"/>
    <lineage>
        <taxon>Eukaryota</taxon>
        <taxon>Metazoa</taxon>
        <taxon>Chordata</taxon>
        <taxon>Craniata</taxon>
        <taxon>Vertebrata</taxon>
        <taxon>Euteleostomi</taxon>
        <taxon>Archelosauria</taxon>
        <taxon>Archosauria</taxon>
        <taxon>Dinosauria</taxon>
        <taxon>Saurischia</taxon>
        <taxon>Theropoda</taxon>
        <taxon>Coelurosauria</taxon>
        <taxon>Aves</taxon>
        <taxon>Neognathae</taxon>
        <taxon>Neoaves</taxon>
        <taxon>Telluraves</taxon>
        <taxon>Australaves</taxon>
        <taxon>Passeriformes</taxon>
        <taxon>Corvoidea</taxon>
        <taxon>Corvidae</taxon>
        <taxon>Corvus</taxon>
    </lineage>
</organism>
<dbReference type="PROSITE" id="PS50011">
    <property type="entry name" value="PROTEIN_KINASE_DOM"/>
    <property type="match status" value="1"/>
</dbReference>
<evidence type="ECO:0000256" key="23">
    <source>
        <dbReference type="ARBA" id="ARBA00081231"/>
    </source>
</evidence>
<keyword evidence="6" id="KW-0963">Cytoplasm</keyword>
<keyword evidence="18" id="KW-0539">Nucleus</keyword>
<evidence type="ECO:0000256" key="7">
    <source>
        <dbReference type="ARBA" id="ARBA00022527"/>
    </source>
</evidence>
<evidence type="ECO:0000256" key="25">
    <source>
        <dbReference type="SAM" id="Phobius"/>
    </source>
</evidence>
<dbReference type="GO" id="GO:0005789">
    <property type="term" value="C:endoplasmic reticulum membrane"/>
    <property type="evidence" value="ECO:0007669"/>
    <property type="project" value="UniProtKB-SubCell"/>
</dbReference>
<proteinExistence type="inferred from homology"/>
<dbReference type="InterPro" id="IPR000719">
    <property type="entry name" value="Prot_kinase_dom"/>
</dbReference>
<keyword evidence="17 25" id="KW-0472">Membrane</keyword>
<evidence type="ECO:0000256" key="11">
    <source>
        <dbReference type="ARBA" id="ARBA00022741"/>
    </source>
</evidence>
<dbReference type="EC" id="2.7.11.1" evidence="5"/>
<dbReference type="SUPFAM" id="SSF56112">
    <property type="entry name" value="Protein kinase-like (PK-like)"/>
    <property type="match status" value="1"/>
</dbReference>
<keyword evidence="8" id="KW-0597">Phosphoprotein</keyword>
<dbReference type="RefSeq" id="XP_031959668.1">
    <property type="nucleotide sequence ID" value="XM_032103777.1"/>
</dbReference>
<keyword evidence="13" id="KW-0256">Endoplasmic reticulum</keyword>
<keyword evidence="11" id="KW-0547">Nucleotide-binding</keyword>
<evidence type="ECO:0000256" key="22">
    <source>
        <dbReference type="ARBA" id="ARBA00073146"/>
    </source>
</evidence>
<dbReference type="GO" id="GO:0005524">
    <property type="term" value="F:ATP binding"/>
    <property type="evidence" value="ECO:0007669"/>
    <property type="project" value="UniProtKB-KW"/>
</dbReference>
<keyword evidence="15 25" id="KW-1133">Transmembrane helix</keyword>